<organism evidence="1 2">
    <name type="scientific">uncultured phage_MedDCM-OCT-S45-C18</name>
    <dbReference type="NCBI Taxonomy" id="2741072"/>
    <lineage>
        <taxon>Viruses</taxon>
        <taxon>Duplodnaviria</taxon>
        <taxon>Heunggongvirae</taxon>
        <taxon>Uroviricota</taxon>
        <taxon>Caudoviricetes</taxon>
        <taxon>Autographivirales</taxon>
        <taxon>Ayaqvirus</taxon>
        <taxon>Ayaqvirus S45C18</taxon>
    </lineage>
</organism>
<dbReference type="EMBL" id="AP013544">
    <property type="protein sequence ID" value="BAQ94251.1"/>
    <property type="molecule type" value="Genomic_DNA"/>
</dbReference>
<accession>A0A6S4P7T9</accession>
<dbReference type="Pfam" id="PF17212">
    <property type="entry name" value="Tube"/>
    <property type="match status" value="1"/>
</dbReference>
<evidence type="ECO:0000313" key="2">
    <source>
        <dbReference type="Proteomes" id="UP000505037"/>
    </source>
</evidence>
<dbReference type="KEGG" id="vg:55412355"/>
<name>A0A6S4P7T9_9CAUD</name>
<protein>
    <submittedName>
        <fullName evidence="1">Tail tubular protein A</fullName>
    </submittedName>
</protein>
<reference evidence="1 2" key="1">
    <citation type="journal article" date="2013" name="PLoS Genet.">
        <title>Expanding the Marine Virosphere Using Metagenomics.</title>
        <authorList>
            <person name="Mizuno C.M."/>
            <person name="Rodriguez-Valera F."/>
            <person name="Kimes N.E."/>
            <person name="Ghai R."/>
        </authorList>
    </citation>
    <scope>NUCLEOTIDE SEQUENCE [LARGE SCALE GENOMIC DNA]</scope>
    <source>
        <strain evidence="1">UvMED-CGR-U-MedDCM-OCT-S45-C18</strain>
    </source>
</reference>
<sequence length="198" mass="22352">MATLTTKLDAVNTMLGYVTEAPVNSIANTTSLPPSAALAKGVIDEVSREVQQDGWHFNTAQDYKLEANASNKFVLPDNVLQVDTVDTTYDVVQRGTTLFDRKNYTDVFTEEELKVNITFLLEYEELPEQARRYIALKASRMFANRLVGSREIEALIYRDEIRAKAAMEEAEGNNSDRTIFDNYDTATRIGINRRIDLA</sequence>
<keyword evidence="2" id="KW-1185">Reference proteome</keyword>
<dbReference type="GeneID" id="55412355"/>
<evidence type="ECO:0000313" key="1">
    <source>
        <dbReference type="EMBL" id="BAQ94251.1"/>
    </source>
</evidence>
<dbReference type="RefSeq" id="YP_009777793.1">
    <property type="nucleotide sequence ID" value="NC_047704.1"/>
</dbReference>
<dbReference type="InterPro" id="IPR033767">
    <property type="entry name" value="Tail_Gp11"/>
</dbReference>
<proteinExistence type="predicted"/>
<dbReference type="Proteomes" id="UP000505037">
    <property type="component" value="Segment"/>
</dbReference>